<dbReference type="PANTHER" id="PTHR34220:SF7">
    <property type="entry name" value="SENSOR HISTIDINE KINASE YPDA"/>
    <property type="match status" value="1"/>
</dbReference>
<feature type="transmembrane region" description="Helical" evidence="2">
    <location>
        <begin position="50"/>
        <end position="68"/>
    </location>
</feature>
<feature type="transmembrane region" description="Helical" evidence="2">
    <location>
        <begin position="113"/>
        <end position="132"/>
    </location>
</feature>
<organism evidence="4 5">
    <name type="scientific">Uliginosibacterium silvisoli</name>
    <dbReference type="NCBI Taxonomy" id="3114758"/>
    <lineage>
        <taxon>Bacteria</taxon>
        <taxon>Pseudomonadati</taxon>
        <taxon>Pseudomonadota</taxon>
        <taxon>Betaproteobacteria</taxon>
        <taxon>Rhodocyclales</taxon>
        <taxon>Zoogloeaceae</taxon>
        <taxon>Uliginosibacterium</taxon>
    </lineage>
</organism>
<dbReference type="SUPFAM" id="SSF55874">
    <property type="entry name" value="ATPase domain of HSP90 chaperone/DNA topoisomerase II/histidine kinase"/>
    <property type="match status" value="1"/>
</dbReference>
<feature type="region of interest" description="Disordered" evidence="1">
    <location>
        <begin position="1"/>
        <end position="28"/>
    </location>
</feature>
<keyword evidence="2" id="KW-0472">Membrane</keyword>
<dbReference type="Proteomes" id="UP001331561">
    <property type="component" value="Unassembled WGS sequence"/>
</dbReference>
<evidence type="ECO:0000256" key="1">
    <source>
        <dbReference type="SAM" id="MobiDB-lite"/>
    </source>
</evidence>
<feature type="domain" description="Signal transduction histidine kinase internal region" evidence="3">
    <location>
        <begin position="174"/>
        <end position="251"/>
    </location>
</feature>
<protein>
    <submittedName>
        <fullName evidence="4">Histidine kinase</fullName>
    </submittedName>
</protein>
<dbReference type="GO" id="GO:0016301">
    <property type="term" value="F:kinase activity"/>
    <property type="evidence" value="ECO:0007669"/>
    <property type="project" value="UniProtKB-KW"/>
</dbReference>
<evidence type="ECO:0000313" key="5">
    <source>
        <dbReference type="Proteomes" id="UP001331561"/>
    </source>
</evidence>
<keyword evidence="2" id="KW-1133">Transmembrane helix</keyword>
<dbReference type="RefSeq" id="WP_327597267.1">
    <property type="nucleotide sequence ID" value="NZ_JAYXHS010000001.1"/>
</dbReference>
<dbReference type="EMBL" id="JAYXHS010000001">
    <property type="protein sequence ID" value="MEC5384287.1"/>
    <property type="molecule type" value="Genomic_DNA"/>
</dbReference>
<reference evidence="4 5" key="1">
    <citation type="submission" date="2024-01" db="EMBL/GenBank/DDBJ databases">
        <title>Uliginosibacterium soil sp. nov.</title>
        <authorList>
            <person name="Lv Y."/>
        </authorList>
    </citation>
    <scope>NUCLEOTIDE SEQUENCE [LARGE SCALE GENOMIC DNA]</scope>
    <source>
        <strain evidence="4 5">H3</strain>
    </source>
</reference>
<keyword evidence="4" id="KW-0418">Kinase</keyword>
<dbReference type="InterPro" id="IPR010559">
    <property type="entry name" value="Sig_transdc_His_kin_internal"/>
</dbReference>
<feature type="transmembrane region" description="Helical" evidence="2">
    <location>
        <begin position="80"/>
        <end position="101"/>
    </location>
</feature>
<dbReference type="InterPro" id="IPR050640">
    <property type="entry name" value="Bact_2-comp_sensor_kinase"/>
</dbReference>
<keyword evidence="2" id="KW-0812">Transmembrane</keyword>
<dbReference type="InterPro" id="IPR036890">
    <property type="entry name" value="HATPase_C_sf"/>
</dbReference>
<comment type="caution">
    <text evidence="4">The sequence shown here is derived from an EMBL/GenBank/DDBJ whole genome shotgun (WGS) entry which is preliminary data.</text>
</comment>
<gene>
    <name evidence="4" type="ORF">VVD49_01060</name>
</gene>
<name>A0ABU6JXG0_9RHOO</name>
<accession>A0ABU6JXG0</accession>
<evidence type="ECO:0000256" key="2">
    <source>
        <dbReference type="SAM" id="Phobius"/>
    </source>
</evidence>
<evidence type="ECO:0000259" key="3">
    <source>
        <dbReference type="Pfam" id="PF06580"/>
    </source>
</evidence>
<dbReference type="PANTHER" id="PTHR34220">
    <property type="entry name" value="SENSOR HISTIDINE KINASE YPDA"/>
    <property type="match status" value="1"/>
</dbReference>
<keyword evidence="5" id="KW-1185">Reference proteome</keyword>
<keyword evidence="4" id="KW-0808">Transferase</keyword>
<evidence type="ECO:0000313" key="4">
    <source>
        <dbReference type="EMBL" id="MEC5384287.1"/>
    </source>
</evidence>
<feature type="transmembrane region" description="Helical" evidence="2">
    <location>
        <begin position="144"/>
        <end position="161"/>
    </location>
</feature>
<proteinExistence type="predicted"/>
<sequence length="364" mass="41196">MTASINQPPPSTQLGADPQTRMPGKAGALRKRPQVERVRIAVPDFRNLGAMMRVLVVVNLLVLVTLLMRYDSTTATSRELLLLVGRIQIPLFATALILYRLGSWLTRLTWRELCVMTVCLALLATVFAHGFGLLPGSREAHLRHLAWAAAAALVVVGYFRWRQIEQTPALDEARILALTARIRPHFFFNSLNGVLGVIRSDPKRAEQALESLAELFRELMKDNRDLVTLCDEIELCNRYLELERLRLGDRLRVNWELKYAPLNAKVPPLMLQPLIENAVYHGIEPSAEPGTIRIGIVRKGRMLEIGISNPVARGSKRSSGNKMALNNIRERLALFFDLEAVLTTEEREGEFRVRIRMPLRKEDK</sequence>
<dbReference type="Gene3D" id="3.30.565.10">
    <property type="entry name" value="Histidine kinase-like ATPase, C-terminal domain"/>
    <property type="match status" value="1"/>
</dbReference>
<dbReference type="Pfam" id="PF06580">
    <property type="entry name" value="His_kinase"/>
    <property type="match status" value="1"/>
</dbReference>